<gene>
    <name evidence="1" type="ORF">SAMN05216205_0612</name>
</gene>
<proteinExistence type="predicted"/>
<name>A0ABY0XNT8_9PSED</name>
<organism evidence="1 2">
    <name type="scientific">Pseudomonas mohnii</name>
    <dbReference type="NCBI Taxonomy" id="395600"/>
    <lineage>
        <taxon>Bacteria</taxon>
        <taxon>Pseudomonadati</taxon>
        <taxon>Pseudomonadota</taxon>
        <taxon>Gammaproteobacteria</taxon>
        <taxon>Pseudomonadales</taxon>
        <taxon>Pseudomonadaceae</taxon>
        <taxon>Pseudomonas</taxon>
    </lineage>
</organism>
<evidence type="ECO:0000313" key="2">
    <source>
        <dbReference type="Proteomes" id="UP000199665"/>
    </source>
</evidence>
<accession>A0ABY0XNT8</accession>
<dbReference type="EMBL" id="FNRV01000001">
    <property type="protein sequence ID" value="SEB78055.1"/>
    <property type="molecule type" value="Genomic_DNA"/>
</dbReference>
<reference evidence="1 2" key="1">
    <citation type="submission" date="2016-10" db="EMBL/GenBank/DDBJ databases">
        <authorList>
            <person name="Varghese N."/>
            <person name="Submissions S."/>
        </authorList>
    </citation>
    <scope>NUCLEOTIDE SEQUENCE [LARGE SCALE GENOMIC DNA]</scope>
    <source>
        <strain evidence="1 2">DSM 18327</strain>
    </source>
</reference>
<keyword evidence="2" id="KW-1185">Reference proteome</keyword>
<sequence length="74" mass="8593">MQMTTTDDFRAHAHELIVDLDAATSAMMTLISEHRLSGPEWERVTQWQHEAYERWMTYLNTRSYPGPGDNTVGH</sequence>
<protein>
    <submittedName>
        <fullName evidence="1">Uncharacterized protein</fullName>
    </submittedName>
</protein>
<evidence type="ECO:0000313" key="1">
    <source>
        <dbReference type="EMBL" id="SEB78055.1"/>
    </source>
</evidence>
<comment type="caution">
    <text evidence="1">The sequence shown here is derived from an EMBL/GenBank/DDBJ whole genome shotgun (WGS) entry which is preliminary data.</text>
</comment>
<dbReference type="Proteomes" id="UP000199665">
    <property type="component" value="Unassembled WGS sequence"/>
</dbReference>